<keyword evidence="2" id="KW-0812">Transmembrane</keyword>
<evidence type="ECO:0000313" key="3">
    <source>
        <dbReference type="EMBL" id="OAU97518.1"/>
    </source>
</evidence>
<protein>
    <recommendedName>
        <fullName evidence="5">SPOR domain-containing protein</fullName>
    </recommendedName>
</protein>
<dbReference type="eggNOG" id="ENOG5032ZVD">
    <property type="taxonomic scope" value="Bacteria"/>
</dbReference>
<feature type="compositionally biased region" description="Polar residues" evidence="1">
    <location>
        <begin position="267"/>
        <end position="277"/>
    </location>
</feature>
<dbReference type="Gene3D" id="3.30.70.1070">
    <property type="entry name" value="Sporulation related repeat"/>
    <property type="match status" value="1"/>
</dbReference>
<dbReference type="AlphaFoldDB" id="A0A198ULZ9"/>
<comment type="caution">
    <text evidence="3">The sequence shown here is derived from an EMBL/GenBank/DDBJ whole genome shotgun (WGS) entry which is preliminary data.</text>
</comment>
<dbReference type="PATRIC" id="fig|480.237.peg.1216"/>
<dbReference type="InterPro" id="IPR036680">
    <property type="entry name" value="SPOR-like_sf"/>
</dbReference>
<dbReference type="EMBL" id="LXHC01000006">
    <property type="protein sequence ID" value="OAU97518.1"/>
    <property type="molecule type" value="Genomic_DNA"/>
</dbReference>
<evidence type="ECO:0000256" key="2">
    <source>
        <dbReference type="SAM" id="Phobius"/>
    </source>
</evidence>
<evidence type="ECO:0008006" key="5">
    <source>
        <dbReference type="Google" id="ProtNLM"/>
    </source>
</evidence>
<keyword evidence="2" id="KW-0472">Membrane</keyword>
<accession>A0A198ULZ9</accession>
<evidence type="ECO:0000313" key="4">
    <source>
        <dbReference type="Proteomes" id="UP000078228"/>
    </source>
</evidence>
<name>A0A198ULZ9_MORCA</name>
<feature type="transmembrane region" description="Helical" evidence="2">
    <location>
        <begin position="20"/>
        <end position="39"/>
    </location>
</feature>
<gene>
    <name evidence="3" type="ORF">AO384_0554</name>
</gene>
<sequence length="318" mass="35736">MGKIMSKIPMMSEKYFRRQALYWLIMAAVIAVLWLIVWLTSSAPAIISKQQADQTVSSADTLPTTITALNELDHVVKPMDNSALVRDLRNYPPEFKDKIYFNGISGRYTIELMDVTENEVIVDYLNSRDDRNNFAYFRYTDANDNKRYVLTYGKFTSPADAESALQTVNFRLPKSVTQKTTKISELVAVMDNYELGQDVVDLADSQPHQVRLQATRTEIPVKAATPADEELARLSRERALQTQISQQTELVRQPTDLDIQNDINRLSNQRSQVSSSDLPMAPTARPQSSQQTADIAPKNETSKAAAPAQSHSAETESQ</sequence>
<organism evidence="3 4">
    <name type="scientific">Moraxella catarrhalis</name>
    <name type="common">Branhamella catarrhalis</name>
    <dbReference type="NCBI Taxonomy" id="480"/>
    <lineage>
        <taxon>Bacteria</taxon>
        <taxon>Pseudomonadati</taxon>
        <taxon>Pseudomonadota</taxon>
        <taxon>Gammaproteobacteria</taxon>
        <taxon>Moraxellales</taxon>
        <taxon>Moraxellaceae</taxon>
        <taxon>Moraxella</taxon>
    </lineage>
</organism>
<feature type="region of interest" description="Disordered" evidence="1">
    <location>
        <begin position="267"/>
        <end position="318"/>
    </location>
</feature>
<evidence type="ECO:0000256" key="1">
    <source>
        <dbReference type="SAM" id="MobiDB-lite"/>
    </source>
</evidence>
<dbReference type="GO" id="GO:0042834">
    <property type="term" value="F:peptidoglycan binding"/>
    <property type="evidence" value="ECO:0007669"/>
    <property type="project" value="InterPro"/>
</dbReference>
<keyword evidence="4" id="KW-1185">Reference proteome</keyword>
<feature type="compositionally biased region" description="Polar residues" evidence="1">
    <location>
        <begin position="309"/>
        <end position="318"/>
    </location>
</feature>
<proteinExistence type="predicted"/>
<dbReference type="Proteomes" id="UP000078228">
    <property type="component" value="Unassembled WGS sequence"/>
</dbReference>
<reference evidence="3 4" key="1">
    <citation type="journal article" date="2016" name="Genome Biol. Evol.">
        <title>Comparative Genomic Analyses of the Moraxella catarrhalis Serosensitive and Seroresistant Lineages Demonstrate Their Independent Evolution.</title>
        <authorList>
            <person name="Earl J.P."/>
            <person name="de Vries S.P."/>
            <person name="Ahmed A."/>
            <person name="Powell E."/>
            <person name="Schultz M.P."/>
            <person name="Hermans P.W."/>
            <person name="Hill D.J."/>
            <person name="Zhou Z."/>
            <person name="Constantinidou C.I."/>
            <person name="Hu F.Z."/>
            <person name="Bootsma H.J."/>
            <person name="Ehrlich G.D."/>
        </authorList>
    </citation>
    <scope>NUCLEOTIDE SEQUENCE [LARGE SCALE GENOMIC DNA]</scope>
    <source>
        <strain evidence="3 4">Z7542</strain>
    </source>
</reference>
<keyword evidence="2" id="KW-1133">Transmembrane helix</keyword>